<feature type="transmembrane region" description="Helical" evidence="13">
    <location>
        <begin position="462"/>
        <end position="489"/>
    </location>
</feature>
<dbReference type="PROSITE" id="PS01206">
    <property type="entry name" value="ASC"/>
    <property type="match status" value="1"/>
</dbReference>
<comment type="similarity">
    <text evidence="2 12">Belongs to the amiloride-sensitive sodium channel (TC 1.A.6) family.</text>
</comment>
<dbReference type="AlphaFoldDB" id="A0AA38IX46"/>
<dbReference type="InterPro" id="IPR020903">
    <property type="entry name" value="ENaC_CS"/>
</dbReference>
<reference evidence="14" key="1">
    <citation type="journal article" date="2023" name="G3 (Bethesda)">
        <title>Whole genome assemblies of Zophobas morio and Tenebrio molitor.</title>
        <authorList>
            <person name="Kaur S."/>
            <person name="Stinson S.A."/>
            <person name="diCenzo G.C."/>
        </authorList>
    </citation>
    <scope>NUCLEOTIDE SEQUENCE</scope>
    <source>
        <strain evidence="14">QUZm001</strain>
    </source>
</reference>
<dbReference type="EMBL" id="JALNTZ010000001">
    <property type="protein sequence ID" value="KAJ3664695.1"/>
    <property type="molecule type" value="Genomic_DNA"/>
</dbReference>
<evidence type="ECO:0000256" key="12">
    <source>
        <dbReference type="RuleBase" id="RU000679"/>
    </source>
</evidence>
<name>A0AA38IX46_9CUCU</name>
<gene>
    <name evidence="14" type="ORF">Zmor_000245</name>
</gene>
<sequence>MSGVTIPIPEENNKDETKIKKKSAFLGHISQNVSEFMNNSSIHGLKYLVGNDRTLLEKILWALVVLISICTCSLLVKSTWRKWEETPTILSFSQTPVHPWDIPFPAVTICPGYIYNKESNFTFRYFGNGESVKVGNVSSYCNEKTTNCRSCFNEFQLFDFFENPDVENFFSQTSIFPEQIFSYCSWNSDEDCQKLFSPVLAQMTVCHSFNMLDKNDIFRNVSYVPNTFANQPKIFHWTLNKNYDATNEDVYPRRSESAKDILYFSLNSLKEVGCIGSDTFTIKLHHPVDFATRPHDINLNINKTYNILITPNIIVSSDILRTYSPQRKKCFFPEDRYLHFYKIYSVQNCKSECLANHTLKICGCVPYYLPHNKTTRLCARGYMSEGGSCLFKVEEMFLQSEAGIRNGSHLSLCNCLPPCNWVSYNVDIRSTDSGGKTHVLIYFKEAEFIALERQELFGDVNFWANCGGLVGLFIGFSVVSFVEILYYLVFRWMYNFGRRLLQRLNLNRHVIFITMLFSV</sequence>
<dbReference type="PANTHER" id="PTHR11690:SF288">
    <property type="entry name" value="AMILORIDE-SENSITIVE NA+ CHANNEL-RELATED"/>
    <property type="match status" value="1"/>
</dbReference>
<keyword evidence="3 12" id="KW-0813">Transport</keyword>
<evidence type="ECO:0000256" key="13">
    <source>
        <dbReference type="SAM" id="Phobius"/>
    </source>
</evidence>
<proteinExistence type="inferred from homology"/>
<evidence type="ECO:0000256" key="4">
    <source>
        <dbReference type="ARBA" id="ARBA00022461"/>
    </source>
</evidence>
<evidence type="ECO:0008006" key="16">
    <source>
        <dbReference type="Google" id="ProtNLM"/>
    </source>
</evidence>
<dbReference type="PANTHER" id="PTHR11690">
    <property type="entry name" value="AMILORIDE-SENSITIVE SODIUM CHANNEL-RELATED"/>
    <property type="match status" value="1"/>
</dbReference>
<comment type="caution">
    <text evidence="14">The sequence shown here is derived from an EMBL/GenBank/DDBJ whole genome shotgun (WGS) entry which is preliminary data.</text>
</comment>
<dbReference type="GO" id="GO:0005886">
    <property type="term" value="C:plasma membrane"/>
    <property type="evidence" value="ECO:0007669"/>
    <property type="project" value="TreeGrafter"/>
</dbReference>
<dbReference type="Gene3D" id="1.10.287.770">
    <property type="entry name" value="YojJ-like"/>
    <property type="match status" value="1"/>
</dbReference>
<keyword evidence="4 12" id="KW-0894">Sodium channel</keyword>
<keyword evidence="9 13" id="KW-0472">Membrane</keyword>
<keyword evidence="11 12" id="KW-0407">Ion channel</keyword>
<keyword evidence="7" id="KW-0915">Sodium</keyword>
<keyword evidence="15" id="KW-1185">Reference proteome</keyword>
<evidence type="ECO:0000256" key="8">
    <source>
        <dbReference type="ARBA" id="ARBA00023065"/>
    </source>
</evidence>
<comment type="subcellular location">
    <subcellularLocation>
        <location evidence="1">Membrane</location>
        <topology evidence="1">Multi-pass membrane protein</topology>
    </subcellularLocation>
</comment>
<accession>A0AA38IX46</accession>
<dbReference type="Gene3D" id="1.10.287.820">
    <property type="entry name" value="Acid-sensing ion channel domain"/>
    <property type="match status" value="1"/>
</dbReference>
<evidence type="ECO:0000256" key="6">
    <source>
        <dbReference type="ARBA" id="ARBA00022989"/>
    </source>
</evidence>
<keyword evidence="5 12" id="KW-0812">Transmembrane</keyword>
<dbReference type="Pfam" id="PF00858">
    <property type="entry name" value="ASC"/>
    <property type="match status" value="1"/>
</dbReference>
<evidence type="ECO:0000256" key="2">
    <source>
        <dbReference type="ARBA" id="ARBA00007193"/>
    </source>
</evidence>
<keyword evidence="6 13" id="KW-1133">Transmembrane helix</keyword>
<keyword evidence="10 12" id="KW-0739">Sodium transport</keyword>
<evidence type="ECO:0000313" key="15">
    <source>
        <dbReference type="Proteomes" id="UP001168821"/>
    </source>
</evidence>
<organism evidence="14 15">
    <name type="scientific">Zophobas morio</name>
    <dbReference type="NCBI Taxonomy" id="2755281"/>
    <lineage>
        <taxon>Eukaryota</taxon>
        <taxon>Metazoa</taxon>
        <taxon>Ecdysozoa</taxon>
        <taxon>Arthropoda</taxon>
        <taxon>Hexapoda</taxon>
        <taxon>Insecta</taxon>
        <taxon>Pterygota</taxon>
        <taxon>Neoptera</taxon>
        <taxon>Endopterygota</taxon>
        <taxon>Coleoptera</taxon>
        <taxon>Polyphaga</taxon>
        <taxon>Cucujiformia</taxon>
        <taxon>Tenebrionidae</taxon>
        <taxon>Zophobas</taxon>
    </lineage>
</organism>
<evidence type="ECO:0000256" key="1">
    <source>
        <dbReference type="ARBA" id="ARBA00004141"/>
    </source>
</evidence>
<dbReference type="GO" id="GO:0015280">
    <property type="term" value="F:ligand-gated sodium channel activity"/>
    <property type="evidence" value="ECO:0007669"/>
    <property type="project" value="TreeGrafter"/>
</dbReference>
<evidence type="ECO:0000256" key="11">
    <source>
        <dbReference type="ARBA" id="ARBA00023303"/>
    </source>
</evidence>
<protein>
    <recommendedName>
        <fullName evidence="16">Sodium channel protein Nach</fullName>
    </recommendedName>
</protein>
<evidence type="ECO:0000256" key="10">
    <source>
        <dbReference type="ARBA" id="ARBA00023201"/>
    </source>
</evidence>
<evidence type="ECO:0000256" key="7">
    <source>
        <dbReference type="ARBA" id="ARBA00023053"/>
    </source>
</evidence>
<dbReference type="InterPro" id="IPR001873">
    <property type="entry name" value="ENaC"/>
</dbReference>
<evidence type="ECO:0000256" key="9">
    <source>
        <dbReference type="ARBA" id="ARBA00023136"/>
    </source>
</evidence>
<evidence type="ECO:0000256" key="3">
    <source>
        <dbReference type="ARBA" id="ARBA00022448"/>
    </source>
</evidence>
<dbReference type="PRINTS" id="PR01078">
    <property type="entry name" value="AMINACHANNEL"/>
</dbReference>
<dbReference type="Proteomes" id="UP001168821">
    <property type="component" value="Unassembled WGS sequence"/>
</dbReference>
<evidence type="ECO:0000256" key="5">
    <source>
        <dbReference type="ARBA" id="ARBA00022692"/>
    </source>
</evidence>
<keyword evidence="8 12" id="KW-0406">Ion transport</keyword>
<evidence type="ECO:0000313" key="14">
    <source>
        <dbReference type="EMBL" id="KAJ3664695.1"/>
    </source>
</evidence>